<keyword evidence="1" id="KW-0812">Transmembrane</keyword>
<name>A0AAD6J7E0_DREDA</name>
<keyword evidence="1" id="KW-1133">Transmembrane helix</keyword>
<dbReference type="AlphaFoldDB" id="A0AAD6J7E0"/>
<keyword evidence="4" id="KW-1185">Reference proteome</keyword>
<comment type="caution">
    <text evidence="3">The sequence shown here is derived from an EMBL/GenBank/DDBJ whole genome shotgun (WGS) entry which is preliminary data.</text>
</comment>
<keyword evidence="1" id="KW-0472">Membrane</keyword>
<sequence length="438" mass="48509">MRYFSALLGPSTLALAASVLAQRTVTYPRTALNGATDIAKNIKTFFENEGGVLAATTISRDIVDQLTILADYMQNTVFPSVNPQRFKPNGQLPERTCDQRRSIFTAYENLFEELIAARGAMQTALCSANIELPTGLVLQENAVVDPLTQKAKDMLTQTEKNLARLWDNVLGNPFNSFDFFVYSCKARFNTPGCRDPGETCPPAPEPCPVVCECYYGFVDGQNPNKDQCFTSEVEVSDVLDTARSATYGWDNVKDCRTCYPNDLFAFACILTGSFAWFHHQISKASYSSINAVDVPLGFSVAAIFFTVFSIITICCLRGALSILSAIADFCLFVGYIASAVLYRHNYHIHCNRNPLSVFLVYTRDSSGRFVTSGEFRNCSLVKLCAALLIIQIIFFLITMIMSMLLARRREPVAGEPTVVGEKRRFGQRRSGQTAAHAV</sequence>
<feature type="transmembrane region" description="Helical" evidence="1">
    <location>
        <begin position="263"/>
        <end position="279"/>
    </location>
</feature>
<protein>
    <recommendedName>
        <fullName evidence="5">MARVEL domain-containing protein</fullName>
    </recommendedName>
</protein>
<organism evidence="3 4">
    <name type="scientific">Drechslerella dactyloides</name>
    <name type="common">Nematode-trapping fungus</name>
    <name type="synonym">Arthrobotrys dactyloides</name>
    <dbReference type="NCBI Taxonomy" id="74499"/>
    <lineage>
        <taxon>Eukaryota</taxon>
        <taxon>Fungi</taxon>
        <taxon>Dikarya</taxon>
        <taxon>Ascomycota</taxon>
        <taxon>Pezizomycotina</taxon>
        <taxon>Orbiliomycetes</taxon>
        <taxon>Orbiliales</taxon>
        <taxon>Orbiliaceae</taxon>
        <taxon>Drechslerella</taxon>
    </lineage>
</organism>
<keyword evidence="2" id="KW-0732">Signal</keyword>
<feature type="transmembrane region" description="Helical" evidence="1">
    <location>
        <begin position="291"/>
        <end position="313"/>
    </location>
</feature>
<gene>
    <name evidence="3" type="ORF">Dda_1224</name>
</gene>
<feature type="transmembrane region" description="Helical" evidence="1">
    <location>
        <begin position="383"/>
        <end position="406"/>
    </location>
</feature>
<evidence type="ECO:0000313" key="3">
    <source>
        <dbReference type="EMBL" id="KAJ6265069.1"/>
    </source>
</evidence>
<dbReference type="Proteomes" id="UP001221413">
    <property type="component" value="Unassembled WGS sequence"/>
</dbReference>
<proteinExistence type="predicted"/>
<dbReference type="EMBL" id="JAQGDS010000001">
    <property type="protein sequence ID" value="KAJ6265069.1"/>
    <property type="molecule type" value="Genomic_DNA"/>
</dbReference>
<reference evidence="3" key="1">
    <citation type="submission" date="2023-01" db="EMBL/GenBank/DDBJ databases">
        <title>The chitinases involved in constricting ring structure development in the nematode-trapping fungus Drechslerella dactyloides.</title>
        <authorList>
            <person name="Wang R."/>
            <person name="Zhang L."/>
            <person name="Tang P."/>
            <person name="Li S."/>
            <person name="Liang L."/>
        </authorList>
    </citation>
    <scope>NUCLEOTIDE SEQUENCE</scope>
    <source>
        <strain evidence="3">YMF1.00031</strain>
    </source>
</reference>
<feature type="signal peptide" evidence="2">
    <location>
        <begin position="1"/>
        <end position="21"/>
    </location>
</feature>
<evidence type="ECO:0000313" key="4">
    <source>
        <dbReference type="Proteomes" id="UP001221413"/>
    </source>
</evidence>
<evidence type="ECO:0008006" key="5">
    <source>
        <dbReference type="Google" id="ProtNLM"/>
    </source>
</evidence>
<feature type="transmembrane region" description="Helical" evidence="1">
    <location>
        <begin position="319"/>
        <end position="342"/>
    </location>
</feature>
<evidence type="ECO:0000256" key="1">
    <source>
        <dbReference type="SAM" id="Phobius"/>
    </source>
</evidence>
<accession>A0AAD6J7E0</accession>
<feature type="chain" id="PRO_5042179452" description="MARVEL domain-containing protein" evidence="2">
    <location>
        <begin position="22"/>
        <end position="438"/>
    </location>
</feature>
<evidence type="ECO:0000256" key="2">
    <source>
        <dbReference type="SAM" id="SignalP"/>
    </source>
</evidence>